<dbReference type="PANTHER" id="PTHR33336">
    <property type="entry name" value="QUINOL MONOOXYGENASE YGIN-RELATED"/>
    <property type="match status" value="1"/>
</dbReference>
<keyword evidence="3" id="KW-1185">Reference proteome</keyword>
<dbReference type="InterPro" id="IPR007138">
    <property type="entry name" value="ABM_dom"/>
</dbReference>
<dbReference type="PROSITE" id="PS51725">
    <property type="entry name" value="ABM"/>
    <property type="match status" value="1"/>
</dbReference>
<dbReference type="RefSeq" id="WP_123643870.1">
    <property type="nucleotide sequence ID" value="NZ_ML119092.1"/>
</dbReference>
<name>A0A3N2QM82_9RHOB</name>
<dbReference type="Gene3D" id="3.30.70.100">
    <property type="match status" value="1"/>
</dbReference>
<evidence type="ECO:0000313" key="3">
    <source>
        <dbReference type="Proteomes" id="UP000268016"/>
    </source>
</evidence>
<dbReference type="OrthoDB" id="287932at2"/>
<dbReference type="InterPro" id="IPR050744">
    <property type="entry name" value="AI-2_Isomerase_LsrG"/>
</dbReference>
<dbReference type="GO" id="GO:0004497">
    <property type="term" value="F:monooxygenase activity"/>
    <property type="evidence" value="ECO:0007669"/>
    <property type="project" value="UniProtKB-KW"/>
</dbReference>
<evidence type="ECO:0000259" key="1">
    <source>
        <dbReference type="PROSITE" id="PS51725"/>
    </source>
</evidence>
<organism evidence="2 3">
    <name type="scientific">Histidinibacterium lentulum</name>
    <dbReference type="NCBI Taxonomy" id="2480588"/>
    <lineage>
        <taxon>Bacteria</taxon>
        <taxon>Pseudomonadati</taxon>
        <taxon>Pseudomonadota</taxon>
        <taxon>Alphaproteobacteria</taxon>
        <taxon>Rhodobacterales</taxon>
        <taxon>Paracoccaceae</taxon>
        <taxon>Histidinibacterium</taxon>
    </lineage>
</organism>
<protein>
    <submittedName>
        <fullName evidence="2">Antibiotic biosynthesis monooxygenase</fullName>
    </submittedName>
</protein>
<dbReference type="AlphaFoldDB" id="A0A3N2QM82"/>
<dbReference type="SUPFAM" id="SSF54909">
    <property type="entry name" value="Dimeric alpha+beta barrel"/>
    <property type="match status" value="1"/>
</dbReference>
<reference evidence="2 3" key="1">
    <citation type="submission" date="2018-10" db="EMBL/GenBank/DDBJ databases">
        <title>Histidinibacterium lentulum gen. nov., sp. nov., a marine bacterium from the culture broth of Picochlorum sp. 122.</title>
        <authorList>
            <person name="Wang G."/>
        </authorList>
    </citation>
    <scope>NUCLEOTIDE SEQUENCE [LARGE SCALE GENOMIC DNA]</scope>
    <source>
        <strain evidence="2 3">B17</strain>
    </source>
</reference>
<accession>A0A3N2QM82</accession>
<dbReference type="PANTHER" id="PTHR33336:SF3">
    <property type="entry name" value="ABM DOMAIN-CONTAINING PROTEIN"/>
    <property type="match status" value="1"/>
</dbReference>
<evidence type="ECO:0000313" key="2">
    <source>
        <dbReference type="EMBL" id="ROT96301.1"/>
    </source>
</evidence>
<comment type="caution">
    <text evidence="2">The sequence shown here is derived from an EMBL/GenBank/DDBJ whole genome shotgun (WGS) entry which is preliminary data.</text>
</comment>
<keyword evidence="2" id="KW-0503">Monooxygenase</keyword>
<dbReference type="Proteomes" id="UP000268016">
    <property type="component" value="Unassembled WGS sequence"/>
</dbReference>
<keyword evidence="2" id="KW-0560">Oxidoreductase</keyword>
<dbReference type="Pfam" id="PF03992">
    <property type="entry name" value="ABM"/>
    <property type="match status" value="1"/>
</dbReference>
<gene>
    <name evidence="2" type="ORF">EAT49_18870</name>
</gene>
<dbReference type="EMBL" id="RDRB01000012">
    <property type="protein sequence ID" value="ROT96301.1"/>
    <property type="molecule type" value="Genomic_DNA"/>
</dbReference>
<proteinExistence type="predicted"/>
<feature type="domain" description="ABM" evidence="1">
    <location>
        <begin position="3"/>
        <end position="91"/>
    </location>
</feature>
<dbReference type="InterPro" id="IPR011008">
    <property type="entry name" value="Dimeric_a/b-barrel"/>
</dbReference>
<sequence length="95" mass="10734">MPLTIVADIHANPGHEDDLSELLTSFVAPTRAEQGCIQYDLHRDDLDPGHFVFFEIWETRDLWQDHIASPHIAGAAEARERLVARSIVSEMTRIA</sequence>